<comment type="caution">
    <text evidence="3">The sequence shown here is derived from an EMBL/GenBank/DDBJ whole genome shotgun (WGS) entry which is preliminary data.</text>
</comment>
<reference evidence="4" key="1">
    <citation type="journal article" date="2019" name="Int. J. Syst. Evol. Microbiol.">
        <title>The Global Catalogue of Microorganisms (GCM) 10K type strain sequencing project: providing services to taxonomists for standard genome sequencing and annotation.</title>
        <authorList>
            <consortium name="The Broad Institute Genomics Platform"/>
            <consortium name="The Broad Institute Genome Sequencing Center for Infectious Disease"/>
            <person name="Wu L."/>
            <person name="Ma J."/>
        </authorList>
    </citation>
    <scope>NUCLEOTIDE SEQUENCE [LARGE SCALE GENOMIC DNA]</scope>
    <source>
        <strain evidence="4">KACC 12602</strain>
    </source>
</reference>
<feature type="chain" id="PRO_5045062988" evidence="1">
    <location>
        <begin position="21"/>
        <end position="183"/>
    </location>
</feature>
<keyword evidence="4" id="KW-1185">Reference proteome</keyword>
<feature type="signal peptide" evidence="1">
    <location>
        <begin position="1"/>
        <end position="20"/>
    </location>
</feature>
<evidence type="ECO:0000259" key="2">
    <source>
        <dbReference type="Pfam" id="PF04264"/>
    </source>
</evidence>
<dbReference type="Proteomes" id="UP001596161">
    <property type="component" value="Unassembled WGS sequence"/>
</dbReference>
<protein>
    <submittedName>
        <fullName evidence="3">YceI family protein</fullName>
    </submittedName>
</protein>
<evidence type="ECO:0000256" key="1">
    <source>
        <dbReference type="SAM" id="SignalP"/>
    </source>
</evidence>
<dbReference type="RefSeq" id="WP_378016118.1">
    <property type="nucleotide sequence ID" value="NZ_JBHSKT010000002.1"/>
</dbReference>
<sequence>MQIIVVICAFLLQVLLPAPQQTLFITKTGNIQFKSEAPLELIEARSAKMKGVINPAEQTFAFSVANNSFEGFNSALQREHFNENYMESNKFPNSSFSGKIIETIDFTVDGTHTVRAKGKLLVHGVEQERIIKATLQIKKGVISVSSSFTVPLADHNITIPKIVYQKIAEEIQVDLNAVLQPQS</sequence>
<evidence type="ECO:0000313" key="3">
    <source>
        <dbReference type="EMBL" id="MFC5269738.1"/>
    </source>
</evidence>
<dbReference type="SUPFAM" id="SSF101874">
    <property type="entry name" value="YceI-like"/>
    <property type="match status" value="1"/>
</dbReference>
<evidence type="ECO:0000313" key="4">
    <source>
        <dbReference type="Proteomes" id="UP001596161"/>
    </source>
</evidence>
<name>A0ABW0E5Z3_9BACT</name>
<feature type="domain" description="Lipid/polyisoprenoid-binding YceI-like" evidence="2">
    <location>
        <begin position="48"/>
        <end position="178"/>
    </location>
</feature>
<dbReference type="EMBL" id="JBHSKT010000002">
    <property type="protein sequence ID" value="MFC5269738.1"/>
    <property type="molecule type" value="Genomic_DNA"/>
</dbReference>
<accession>A0ABW0E5Z3</accession>
<dbReference type="InterPro" id="IPR007372">
    <property type="entry name" value="Lipid/polyisoprenoid-bd_YceI"/>
</dbReference>
<keyword evidence="1" id="KW-0732">Signal</keyword>
<organism evidence="3 4">
    <name type="scientific">Adhaeribacter terreus</name>
    <dbReference type="NCBI Taxonomy" id="529703"/>
    <lineage>
        <taxon>Bacteria</taxon>
        <taxon>Pseudomonadati</taxon>
        <taxon>Bacteroidota</taxon>
        <taxon>Cytophagia</taxon>
        <taxon>Cytophagales</taxon>
        <taxon>Hymenobacteraceae</taxon>
        <taxon>Adhaeribacter</taxon>
    </lineage>
</organism>
<dbReference type="InterPro" id="IPR036761">
    <property type="entry name" value="TTHA0802/YceI-like_sf"/>
</dbReference>
<dbReference type="Gene3D" id="2.40.128.110">
    <property type="entry name" value="Lipid/polyisoprenoid-binding, YceI-like"/>
    <property type="match status" value="1"/>
</dbReference>
<gene>
    <name evidence="3" type="ORF">ACFPIB_03890</name>
</gene>
<dbReference type="Pfam" id="PF04264">
    <property type="entry name" value="YceI"/>
    <property type="match status" value="1"/>
</dbReference>
<proteinExistence type="predicted"/>